<evidence type="ECO:0000256" key="6">
    <source>
        <dbReference type="ARBA" id="ARBA00022679"/>
    </source>
</evidence>
<sequence length="529" mass="59549">MESILTKKIWTLEEAREVLPLVRDITKEYYLKASVLADDVRNKMLPENILESKEDEIGDIIKHWTNEILNLKIDVKGLWLVDFDHGNGFYCWTWGEEDVLYEHGYHEGFRSRKLIEEKKKKMTQINENYLKLKAGYLFPEIGRRVKAYSDANQNAKIIRLGIGDVTLPLAPTIVNAMVDAAKEMGSAGGFHGYGPEQGYSFLIQKIIAHDYTARGVQIAEDEVFVSDGSKCDCGNIQEIFSLDSKIAVVDPVYPVYVDTNVMAGRTGEVGPDGRYANIIYMPATEENNFEPEFPKEKPDIIYLCYPNNPTGMVATKARLTEWVDYAKKMGSIILYDSAYESFIQDPEIPKSIYEIPGAKEVAMEFRSFSKTAGFTGTRCAYLVIPKDLKGKTKSGEEVSFNSLWNRRHTTKFNGVSYVTQKGAEAVFSAQGQVEIKEQISYYMENAKLIREGLGKAGYKVFGGTNAPYIWLKTPRGLKSWEFFDELLGKAQVVGTPGSGFGPAGEGYFRLSAFGKREDVISAIERIQKM</sequence>
<evidence type="ECO:0000256" key="7">
    <source>
        <dbReference type="ARBA" id="ARBA00022898"/>
    </source>
</evidence>
<dbReference type="UniPathway" id="UPA00034">
    <property type="reaction ID" value="UER00466"/>
</dbReference>
<evidence type="ECO:0000256" key="1">
    <source>
        <dbReference type="ARBA" id="ARBA00001933"/>
    </source>
</evidence>
<feature type="binding site" evidence="9">
    <location>
        <position position="163"/>
    </location>
    <ligand>
        <name>substrate</name>
    </ligand>
</feature>
<evidence type="ECO:0000256" key="9">
    <source>
        <dbReference type="HAMAP-Rule" id="MF_01642"/>
    </source>
</evidence>
<dbReference type="GO" id="GO:0010285">
    <property type="term" value="F:L,L-diaminopimelate aminotransferase activity"/>
    <property type="evidence" value="ECO:0007669"/>
    <property type="project" value="UniProtKB-UniRule"/>
</dbReference>
<dbReference type="Gene3D" id="3.90.1150.10">
    <property type="entry name" value="Aspartate Aminotransferase, domain 1"/>
    <property type="match status" value="1"/>
</dbReference>
<dbReference type="SUPFAM" id="SSF53383">
    <property type="entry name" value="PLP-dependent transferases"/>
    <property type="match status" value="1"/>
</dbReference>
<feature type="binding site" evidence="9">
    <location>
        <position position="136"/>
    </location>
    <ligand>
        <name>substrate</name>
    </ligand>
</feature>
<protein>
    <recommendedName>
        <fullName evidence="4 9">LL-diaminopimelate aminotransferase</fullName>
        <shortName evidence="9">DAP-AT</shortName>
        <shortName evidence="9">DAP-aminotransferase</shortName>
        <shortName evidence="9">LL-DAP-aminotransferase</shortName>
        <ecNumber evidence="3 9">2.6.1.83</ecNumber>
    </recommendedName>
</protein>
<proteinExistence type="inferred from homology"/>
<dbReference type="CDD" id="cd00609">
    <property type="entry name" value="AAT_like"/>
    <property type="match status" value="1"/>
</dbReference>
<comment type="catalytic activity">
    <reaction evidence="8 9">
        <text>(2S,6S)-2,6-diaminopimelate + 2-oxoglutarate = (S)-2,3,4,5-tetrahydrodipicolinate + L-glutamate + H2O + H(+)</text>
        <dbReference type="Rhea" id="RHEA:23988"/>
        <dbReference type="ChEBI" id="CHEBI:15377"/>
        <dbReference type="ChEBI" id="CHEBI:15378"/>
        <dbReference type="ChEBI" id="CHEBI:16810"/>
        <dbReference type="ChEBI" id="CHEBI:16845"/>
        <dbReference type="ChEBI" id="CHEBI:29985"/>
        <dbReference type="ChEBI" id="CHEBI:57609"/>
        <dbReference type="EC" id="2.6.1.83"/>
    </reaction>
</comment>
<dbReference type="Gene3D" id="3.40.640.10">
    <property type="entry name" value="Type I PLP-dependent aspartate aminotransferase-like (Major domain)"/>
    <property type="match status" value="1"/>
</dbReference>
<feature type="binding site" evidence="9">
    <location>
        <position position="378"/>
    </location>
    <ligand>
        <name>pyridoxal 5'-phosphate</name>
        <dbReference type="ChEBI" id="CHEBI:597326"/>
    </ligand>
</feature>
<feature type="binding site" evidence="9">
    <location>
        <begin position="229"/>
        <end position="230"/>
    </location>
    <ligand>
        <name>pyridoxal 5'-phosphate</name>
        <dbReference type="ChEBI" id="CHEBI:597326"/>
    </ligand>
</feature>
<keyword evidence="7 9" id="KW-0663">Pyridoxal phosphate</keyword>
<dbReference type="Proteomes" id="UP000297567">
    <property type="component" value="Unassembled WGS sequence"/>
</dbReference>
<dbReference type="Pfam" id="PF00155">
    <property type="entry name" value="Aminotran_1_2"/>
    <property type="match status" value="1"/>
</dbReference>
<dbReference type="EC" id="2.6.1.83" evidence="3 9"/>
<keyword evidence="5 9" id="KW-0032">Aminotransferase</keyword>
<dbReference type="InterPro" id="IPR015422">
    <property type="entry name" value="PyrdxlP-dep_Trfase_small"/>
</dbReference>
<feature type="modified residue" description="N6-(pyridoxal phosphate)lysine" evidence="9">
    <location>
        <position position="370"/>
    </location>
</feature>
<evidence type="ECO:0000313" key="11">
    <source>
        <dbReference type="EMBL" id="TGL69876.1"/>
    </source>
</evidence>
<name>A0A4Z0ZV57_9LEPT</name>
<dbReference type="InterPro" id="IPR018699">
    <property type="entry name" value="DUF2203"/>
</dbReference>
<comment type="function">
    <text evidence="9">Involved in the synthesis of meso-diaminopimelate (m-DAP or DL-DAP), required for both lysine and peptidoglycan biosynthesis. Catalyzes the direct conversion of tetrahydrodipicolinate to LL-diaminopimelate.</text>
</comment>
<dbReference type="AlphaFoldDB" id="A0A4Z0ZV57"/>
<comment type="caution">
    <text evidence="11">The sequence shown here is derived from an EMBL/GenBank/DDBJ whole genome shotgun (WGS) entry which is preliminary data.</text>
</comment>
<dbReference type="GO" id="GO:0033362">
    <property type="term" value="P:lysine biosynthetic process via diaminopimelate, diaminopimelate-aminotransferase pathway"/>
    <property type="evidence" value="ECO:0007669"/>
    <property type="project" value="UniProtKB-UniRule"/>
</dbReference>
<comment type="pathway">
    <text evidence="2 9">Amino-acid biosynthesis; L-lysine biosynthesis via DAP pathway; LL-2,6-diaminopimelate from (S)-tetrahydrodipicolinate (aminotransferase route): step 1/1.</text>
</comment>
<reference evidence="11" key="1">
    <citation type="journal article" date="2019" name="PLoS Negl. Trop. Dis.">
        <title>Revisiting the worldwide diversity of Leptospira species in the environment.</title>
        <authorList>
            <person name="Vincent A.T."/>
            <person name="Schiettekatte O."/>
            <person name="Bourhy P."/>
            <person name="Veyrier F.J."/>
            <person name="Picardeau M."/>
        </authorList>
    </citation>
    <scope>NUCLEOTIDE SEQUENCE [LARGE SCALE GENOMIC DNA]</scope>
    <source>
        <strain evidence="11">201702451</strain>
    </source>
</reference>
<dbReference type="FunFam" id="3.40.640.10:FF:000099">
    <property type="entry name" value="LL-diaminopimelate aminotransferase, chloroplastic"/>
    <property type="match status" value="1"/>
</dbReference>
<feature type="binding site" evidence="9">
    <location>
        <position position="308"/>
    </location>
    <ligand>
        <name>substrate</name>
    </ligand>
</feature>
<feature type="binding site" evidence="9">
    <location>
        <begin position="367"/>
        <end position="369"/>
    </location>
    <ligand>
        <name>pyridoxal 5'-phosphate</name>
        <dbReference type="ChEBI" id="CHEBI:597326"/>
    </ligand>
</feature>
<dbReference type="Pfam" id="PF09969">
    <property type="entry name" value="DUF2203"/>
    <property type="match status" value="1"/>
</dbReference>
<evidence type="ECO:0000313" key="12">
    <source>
        <dbReference type="Proteomes" id="UP000297567"/>
    </source>
</evidence>
<evidence type="ECO:0000256" key="4">
    <source>
        <dbReference type="ARBA" id="ARBA00018052"/>
    </source>
</evidence>
<dbReference type="InterPro" id="IPR015424">
    <property type="entry name" value="PyrdxlP-dep_Trfase"/>
</dbReference>
<feature type="binding site" evidence="9">
    <location>
        <position position="193"/>
    </location>
    <ligand>
        <name>pyridoxal 5'-phosphate</name>
        <dbReference type="ChEBI" id="CHEBI:597326"/>
    </ligand>
</feature>
<dbReference type="InterPro" id="IPR015421">
    <property type="entry name" value="PyrdxlP-dep_Trfase_major"/>
</dbReference>
<dbReference type="HAMAP" id="MF_01642">
    <property type="entry name" value="DapL_aminotrans_1"/>
    <property type="match status" value="1"/>
</dbReference>
<feature type="binding site" evidence="9">
    <location>
        <position position="253"/>
    </location>
    <ligand>
        <name>pyridoxal 5'-phosphate</name>
        <dbReference type="ChEBI" id="CHEBI:597326"/>
    </ligand>
</feature>
<feature type="binding site" evidence="9">
    <location>
        <position position="509"/>
    </location>
    <ligand>
        <name>substrate</name>
    </ligand>
</feature>
<comment type="similarity">
    <text evidence="9">Belongs to the class-I pyridoxal-phosphate-dependent aminotransferase family. LL-diaminopimelate aminotransferase subfamily.</text>
</comment>
<dbReference type="GO" id="GO:0030170">
    <property type="term" value="F:pyridoxal phosphate binding"/>
    <property type="evidence" value="ECO:0007669"/>
    <property type="project" value="UniProtKB-UniRule"/>
</dbReference>
<feature type="binding site" evidence="9">
    <location>
        <position position="339"/>
    </location>
    <ligand>
        <name>pyridoxal 5'-phosphate</name>
        <dbReference type="ChEBI" id="CHEBI:597326"/>
    </ligand>
</feature>
<feature type="binding site" evidence="9">
    <location>
        <position position="230"/>
    </location>
    <ligand>
        <name>substrate</name>
    </ligand>
</feature>
<gene>
    <name evidence="9" type="primary">dapL</name>
    <name evidence="11" type="ORF">EHQ62_07735</name>
</gene>
<keyword evidence="12" id="KW-1185">Reference proteome</keyword>
<feature type="domain" description="Aminotransferase class I/classII large" evidence="10">
    <location>
        <begin position="156"/>
        <end position="526"/>
    </location>
</feature>
<organism evidence="11 12">
    <name type="scientific">Leptospira jelokensis</name>
    <dbReference type="NCBI Taxonomy" id="2484931"/>
    <lineage>
        <taxon>Bacteria</taxon>
        <taxon>Pseudomonadati</taxon>
        <taxon>Spirochaetota</taxon>
        <taxon>Spirochaetia</taxon>
        <taxon>Leptospirales</taxon>
        <taxon>Leptospiraceae</taxon>
        <taxon>Leptospira</taxon>
    </lineage>
</organism>
<feature type="binding site" evidence="9">
    <location>
        <position position="413"/>
    </location>
    <ligand>
        <name>substrate</name>
    </ligand>
</feature>
<comment type="cofactor">
    <cofactor evidence="1 9">
        <name>pyridoxal 5'-phosphate</name>
        <dbReference type="ChEBI" id="CHEBI:597326"/>
    </cofactor>
</comment>
<feature type="binding site" evidence="9">
    <location>
        <position position="253"/>
    </location>
    <ligand>
        <name>substrate</name>
    </ligand>
</feature>
<accession>A0A4Z0ZV57</accession>
<dbReference type="NCBIfam" id="TIGR03542">
    <property type="entry name" value="DAPAT_plant"/>
    <property type="match status" value="1"/>
</dbReference>
<dbReference type="EMBL" id="RQGH01000014">
    <property type="protein sequence ID" value="TGL69876.1"/>
    <property type="molecule type" value="Genomic_DNA"/>
</dbReference>
<keyword evidence="6 9" id="KW-0808">Transferase</keyword>
<feature type="binding site" evidence="9">
    <location>
        <position position="413"/>
    </location>
    <ligand>
        <name>pyridoxal 5'-phosphate</name>
        <dbReference type="ChEBI" id="CHEBI:597326"/>
    </ligand>
</feature>
<evidence type="ECO:0000256" key="3">
    <source>
        <dbReference type="ARBA" id="ARBA00013138"/>
    </source>
</evidence>
<evidence type="ECO:0000256" key="5">
    <source>
        <dbReference type="ARBA" id="ARBA00022576"/>
    </source>
</evidence>
<comment type="subunit">
    <text evidence="9">Homodimer.</text>
</comment>
<evidence type="ECO:0000259" key="10">
    <source>
        <dbReference type="Pfam" id="PF00155"/>
    </source>
</evidence>
<feature type="binding site" evidence="9">
    <location>
        <position position="308"/>
    </location>
    <ligand>
        <name>pyridoxal 5'-phosphate</name>
        <dbReference type="ChEBI" id="CHEBI:597326"/>
    </ligand>
</feature>
<dbReference type="InterPro" id="IPR004839">
    <property type="entry name" value="Aminotransferase_I/II_large"/>
</dbReference>
<dbReference type="InterPro" id="IPR019942">
    <property type="entry name" value="DapL/ALD1"/>
</dbReference>
<dbReference type="PANTHER" id="PTHR43144">
    <property type="entry name" value="AMINOTRANSFERASE"/>
    <property type="match status" value="1"/>
</dbReference>
<evidence type="ECO:0000256" key="2">
    <source>
        <dbReference type="ARBA" id="ARBA00004982"/>
    </source>
</evidence>
<evidence type="ECO:0000256" key="8">
    <source>
        <dbReference type="ARBA" id="ARBA00051934"/>
    </source>
</evidence>